<evidence type="ECO:0000313" key="1">
    <source>
        <dbReference type="EMBL" id="EGE06643.1"/>
    </source>
</evidence>
<reference evidence="2" key="1">
    <citation type="journal article" date="2012" name="MBio">
        <title>Comparative genome analysis of Trichophyton rubrum and related dermatophytes reveals candidate genes involved in infection.</title>
        <authorList>
            <person name="Martinez D.A."/>
            <person name="Oliver B.G."/>
            <person name="Graeser Y."/>
            <person name="Goldberg J.M."/>
            <person name="Li W."/>
            <person name="Martinez-Rossi N.M."/>
            <person name="Monod M."/>
            <person name="Shelest E."/>
            <person name="Barton R.C."/>
            <person name="Birch E."/>
            <person name="Brakhage A.A."/>
            <person name="Chen Z."/>
            <person name="Gurr S.J."/>
            <person name="Heiman D."/>
            <person name="Heitman J."/>
            <person name="Kosti I."/>
            <person name="Rossi A."/>
            <person name="Saif S."/>
            <person name="Samalova M."/>
            <person name="Saunders C.W."/>
            <person name="Shea T."/>
            <person name="Summerbell R.C."/>
            <person name="Xu J."/>
            <person name="Young S."/>
            <person name="Zeng Q."/>
            <person name="Birren B.W."/>
            <person name="Cuomo C.A."/>
            <person name="White T.C."/>
        </authorList>
    </citation>
    <scope>NUCLEOTIDE SEQUENCE [LARGE SCALE GENOMIC DNA]</scope>
    <source>
        <strain evidence="2">ATCC MYA-4606 / CBS 127.97</strain>
    </source>
</reference>
<protein>
    <submittedName>
        <fullName evidence="1">Uncharacterized protein</fullName>
    </submittedName>
</protein>
<sequence>MKAWLIVTDEGREGQLRNMPPDIINRFGSLTWMKTRFHEDSLAFRATYGVLAKAHLGRGVEGYQLRSVATFLSAISKILPIPIYCAISLMTGTEKVSLESDNIYISLKKLVAKDERKEKIMARDGRTAEPRSICFLNKQ</sequence>
<evidence type="ECO:0000313" key="2">
    <source>
        <dbReference type="Proteomes" id="UP000009169"/>
    </source>
</evidence>
<name>F2PXM5_TRIEC</name>
<dbReference type="VEuPathDB" id="FungiDB:TEQG_05641"/>
<accession>F2PXM5</accession>
<proteinExistence type="predicted"/>
<organism evidence="1 2">
    <name type="scientific">Trichophyton equinum (strain ATCC MYA-4606 / CBS 127.97)</name>
    <name type="common">Horse ringworm fungus</name>
    <dbReference type="NCBI Taxonomy" id="559882"/>
    <lineage>
        <taxon>Eukaryota</taxon>
        <taxon>Fungi</taxon>
        <taxon>Dikarya</taxon>
        <taxon>Ascomycota</taxon>
        <taxon>Pezizomycotina</taxon>
        <taxon>Eurotiomycetes</taxon>
        <taxon>Eurotiomycetidae</taxon>
        <taxon>Onygenales</taxon>
        <taxon>Arthrodermataceae</taxon>
        <taxon>Trichophyton</taxon>
    </lineage>
</organism>
<dbReference type="AlphaFoldDB" id="F2PXM5"/>
<dbReference type="EMBL" id="DS995750">
    <property type="protein sequence ID" value="EGE06643.1"/>
    <property type="molecule type" value="Genomic_DNA"/>
</dbReference>
<dbReference type="HOGENOM" id="CLU_1846516_0_0_1"/>
<keyword evidence="2" id="KW-1185">Reference proteome</keyword>
<gene>
    <name evidence="1" type="ORF">TEQG_05641</name>
</gene>
<dbReference type="Proteomes" id="UP000009169">
    <property type="component" value="Unassembled WGS sequence"/>
</dbReference>